<accession>A0A0D0BNK4</accession>
<organism evidence="1 2">
    <name type="scientific">Collybiopsis luxurians FD-317 M1</name>
    <dbReference type="NCBI Taxonomy" id="944289"/>
    <lineage>
        <taxon>Eukaryota</taxon>
        <taxon>Fungi</taxon>
        <taxon>Dikarya</taxon>
        <taxon>Basidiomycota</taxon>
        <taxon>Agaricomycotina</taxon>
        <taxon>Agaricomycetes</taxon>
        <taxon>Agaricomycetidae</taxon>
        <taxon>Agaricales</taxon>
        <taxon>Marasmiineae</taxon>
        <taxon>Omphalotaceae</taxon>
        <taxon>Collybiopsis</taxon>
        <taxon>Collybiopsis luxurians</taxon>
    </lineage>
</organism>
<name>A0A0D0BNK4_9AGAR</name>
<evidence type="ECO:0000313" key="2">
    <source>
        <dbReference type="Proteomes" id="UP000053593"/>
    </source>
</evidence>
<reference evidence="1 2" key="1">
    <citation type="submission" date="2014-04" db="EMBL/GenBank/DDBJ databases">
        <title>Evolutionary Origins and Diversification of the Mycorrhizal Mutualists.</title>
        <authorList>
            <consortium name="DOE Joint Genome Institute"/>
            <consortium name="Mycorrhizal Genomics Consortium"/>
            <person name="Kohler A."/>
            <person name="Kuo A."/>
            <person name="Nagy L.G."/>
            <person name="Floudas D."/>
            <person name="Copeland A."/>
            <person name="Barry K.W."/>
            <person name="Cichocki N."/>
            <person name="Veneault-Fourrey C."/>
            <person name="LaButti K."/>
            <person name="Lindquist E.A."/>
            <person name="Lipzen A."/>
            <person name="Lundell T."/>
            <person name="Morin E."/>
            <person name="Murat C."/>
            <person name="Riley R."/>
            <person name="Ohm R."/>
            <person name="Sun H."/>
            <person name="Tunlid A."/>
            <person name="Henrissat B."/>
            <person name="Grigoriev I.V."/>
            <person name="Hibbett D.S."/>
            <person name="Martin F."/>
        </authorList>
    </citation>
    <scope>NUCLEOTIDE SEQUENCE [LARGE SCALE GENOMIC DNA]</scope>
    <source>
        <strain evidence="1 2">FD-317 M1</strain>
    </source>
</reference>
<evidence type="ECO:0000313" key="1">
    <source>
        <dbReference type="EMBL" id="KIK51089.1"/>
    </source>
</evidence>
<sequence length="314" mass="36473">MWEQQGYIGITNANLLQPLAALLKRHKAELILQYVDKDHPQYKAAGKALEIARRAPNKETPDEVDLSIEQEWRIQGAQVLKMSQKLLYQGIQSLTFPTRKKANDTELTPCHSKAYEKNIDAICTSIRQFLNKEVSTKEMWIRGTKSQTATKEQNVWTWKAIHNTFWIGRRWLHCEGYKGRATCQNCGAIEDMEHILVKCDRPGQAEVWNLARQLLAHKQIVLPKEMTMGLVLGCALMHPRDGQGKEIPRAQRLLEITVREATALIWHMRNVHVIQHDNDREKIPLMNEIQNQFYFRLNRRMQLDVTLMNKAKFG</sequence>
<gene>
    <name evidence="1" type="ORF">GYMLUDRAFT_65009</name>
</gene>
<protein>
    <submittedName>
        <fullName evidence="1">Unplaced genomic scaffold GYMLUscaffold_125, whole genome shotgun sequence</fullName>
    </submittedName>
</protein>
<dbReference type="OrthoDB" id="3253907at2759"/>
<dbReference type="AlphaFoldDB" id="A0A0D0BNK4"/>
<proteinExistence type="predicted"/>
<dbReference type="HOGENOM" id="CLU_044484_3_1_1"/>
<dbReference type="EMBL" id="KN834873">
    <property type="protein sequence ID" value="KIK51089.1"/>
    <property type="molecule type" value="Genomic_DNA"/>
</dbReference>
<dbReference type="Proteomes" id="UP000053593">
    <property type="component" value="Unassembled WGS sequence"/>
</dbReference>
<keyword evidence="2" id="KW-1185">Reference proteome</keyword>